<dbReference type="InterPro" id="IPR006680">
    <property type="entry name" value="Amidohydro-rel"/>
</dbReference>
<accession>A0A917B738</accession>
<keyword evidence="3" id="KW-1185">Reference proteome</keyword>
<dbReference type="EMBL" id="BMGP01000004">
    <property type="protein sequence ID" value="GGF29089.1"/>
    <property type="molecule type" value="Genomic_DNA"/>
</dbReference>
<dbReference type="Proteomes" id="UP000598775">
    <property type="component" value="Unassembled WGS sequence"/>
</dbReference>
<organism evidence="2 3">
    <name type="scientific">Subtercola lobariae</name>
    <dbReference type="NCBI Taxonomy" id="1588641"/>
    <lineage>
        <taxon>Bacteria</taxon>
        <taxon>Bacillati</taxon>
        <taxon>Actinomycetota</taxon>
        <taxon>Actinomycetes</taxon>
        <taxon>Micrococcales</taxon>
        <taxon>Microbacteriaceae</taxon>
        <taxon>Subtercola</taxon>
    </lineage>
</organism>
<dbReference type="SUPFAM" id="SSF51556">
    <property type="entry name" value="Metallo-dependent hydrolases"/>
    <property type="match status" value="1"/>
</dbReference>
<dbReference type="InterPro" id="IPR032466">
    <property type="entry name" value="Metal_Hydrolase"/>
</dbReference>
<dbReference type="SUPFAM" id="SSF51338">
    <property type="entry name" value="Composite domain of metallo-dependent hydrolases"/>
    <property type="match status" value="1"/>
</dbReference>
<evidence type="ECO:0000313" key="3">
    <source>
        <dbReference type="Proteomes" id="UP000598775"/>
    </source>
</evidence>
<dbReference type="PANTHER" id="PTHR43135">
    <property type="entry name" value="ALPHA-D-RIBOSE 1-METHYLPHOSPHONATE 5-TRIPHOSPHATE DIPHOSPHATASE"/>
    <property type="match status" value="1"/>
</dbReference>
<dbReference type="InterPro" id="IPR011059">
    <property type="entry name" value="Metal-dep_hydrolase_composite"/>
</dbReference>
<evidence type="ECO:0000313" key="2">
    <source>
        <dbReference type="EMBL" id="GGF29089.1"/>
    </source>
</evidence>
<reference evidence="2 3" key="1">
    <citation type="journal article" date="2014" name="Int. J. Syst. Evol. Microbiol.">
        <title>Complete genome sequence of Corynebacterium casei LMG S-19264T (=DSM 44701T), isolated from a smear-ripened cheese.</title>
        <authorList>
            <consortium name="US DOE Joint Genome Institute (JGI-PGF)"/>
            <person name="Walter F."/>
            <person name="Albersmeier A."/>
            <person name="Kalinowski J."/>
            <person name="Ruckert C."/>
        </authorList>
    </citation>
    <scope>NUCLEOTIDE SEQUENCE [LARGE SCALE GENOMIC DNA]</scope>
    <source>
        <strain evidence="2 3">CGMCC 1.12976</strain>
    </source>
</reference>
<sequence length="359" mass="37510">MATTTAIDNVRVFTGAGLSEPRRVVIEGATIVDAGDAGGSPETVIDATGKVLLPGLIDSHMHVLARADLENLAQWGVTTGLDMAAWPLSFVNEMRQQTGVAQILSATTPAVGPGGNHSKMPGFPPDGIVHNVDEARAFVEHRIADGADYIKIVTEAAPPAGMDQASVNAVVEVAHEHGLLVVAHSITTGAFEVAIEAGVDISTHTPLDGVLSDELVARMKEQGMISAPTLVMMQGIATVRAAAGLRYDYARDTLTKFKDAGIRVLASTDANSAPGVPFAPKHGVSLHDEFELMVGAGFTPIEVLQSATLLPAETFGLADRGVIEPGKRADLLLIDADPTVDISATRQIAGVWVGGERIR</sequence>
<dbReference type="RefSeq" id="WP_188678380.1">
    <property type="nucleotide sequence ID" value="NZ_BMGP01000004.1"/>
</dbReference>
<dbReference type="InterPro" id="IPR051781">
    <property type="entry name" value="Metallo-dep_Hydrolase"/>
</dbReference>
<name>A0A917B738_9MICO</name>
<dbReference type="Gene3D" id="2.30.40.10">
    <property type="entry name" value="Urease, subunit C, domain 1"/>
    <property type="match status" value="1"/>
</dbReference>
<dbReference type="PANTHER" id="PTHR43135:SF3">
    <property type="entry name" value="ALPHA-D-RIBOSE 1-METHYLPHOSPHONATE 5-TRIPHOSPHATE DIPHOSPHATASE"/>
    <property type="match status" value="1"/>
</dbReference>
<evidence type="ECO:0000259" key="1">
    <source>
        <dbReference type="Pfam" id="PF01979"/>
    </source>
</evidence>
<dbReference type="Pfam" id="PF01979">
    <property type="entry name" value="Amidohydro_1"/>
    <property type="match status" value="1"/>
</dbReference>
<dbReference type="Gene3D" id="3.20.20.140">
    <property type="entry name" value="Metal-dependent hydrolases"/>
    <property type="match status" value="1"/>
</dbReference>
<comment type="caution">
    <text evidence="2">The sequence shown here is derived from an EMBL/GenBank/DDBJ whole genome shotgun (WGS) entry which is preliminary data.</text>
</comment>
<proteinExistence type="predicted"/>
<gene>
    <name evidence="2" type="ORF">GCM10011399_22760</name>
</gene>
<dbReference type="AlphaFoldDB" id="A0A917B738"/>
<dbReference type="GO" id="GO:0016810">
    <property type="term" value="F:hydrolase activity, acting on carbon-nitrogen (but not peptide) bonds"/>
    <property type="evidence" value="ECO:0007669"/>
    <property type="project" value="InterPro"/>
</dbReference>
<feature type="domain" description="Amidohydrolase-related" evidence="1">
    <location>
        <begin position="51"/>
        <end position="356"/>
    </location>
</feature>
<protein>
    <submittedName>
        <fullName evidence="2">Amidohydrolase</fullName>
    </submittedName>
</protein>